<evidence type="ECO:0000313" key="4">
    <source>
        <dbReference type="Proteomes" id="UP000292627"/>
    </source>
</evidence>
<dbReference type="PROSITE" id="PS51257">
    <property type="entry name" value="PROKAR_LIPOPROTEIN"/>
    <property type="match status" value="1"/>
</dbReference>
<name>A0A4Q8LBK8_9GAMM</name>
<proteinExistence type="predicted"/>
<feature type="chain" id="PRO_5020483802" description="Lipoprotein" evidence="2">
    <location>
        <begin position="26"/>
        <end position="104"/>
    </location>
</feature>
<evidence type="ECO:0000256" key="2">
    <source>
        <dbReference type="SAM" id="SignalP"/>
    </source>
</evidence>
<organism evidence="3 4">
    <name type="scientific">Pseudoxanthomonas winnipegensis</name>
    <dbReference type="NCBI Taxonomy" id="2480810"/>
    <lineage>
        <taxon>Bacteria</taxon>
        <taxon>Pseudomonadati</taxon>
        <taxon>Pseudomonadota</taxon>
        <taxon>Gammaproteobacteria</taxon>
        <taxon>Lysobacterales</taxon>
        <taxon>Lysobacteraceae</taxon>
        <taxon>Pseudoxanthomonas</taxon>
    </lineage>
</organism>
<accession>A0A4Q8LBK8</accession>
<evidence type="ECO:0008006" key="5">
    <source>
        <dbReference type="Google" id="ProtNLM"/>
    </source>
</evidence>
<comment type="caution">
    <text evidence="3">The sequence shown here is derived from an EMBL/GenBank/DDBJ whole genome shotgun (WGS) entry which is preliminary data.</text>
</comment>
<evidence type="ECO:0000256" key="1">
    <source>
        <dbReference type="SAM" id="MobiDB-lite"/>
    </source>
</evidence>
<dbReference type="RefSeq" id="WP_130551382.1">
    <property type="nucleotide sequence ID" value="NZ_SHMC01000003.1"/>
</dbReference>
<dbReference type="EMBL" id="SHMC01000003">
    <property type="protein sequence ID" value="TAA25764.1"/>
    <property type="molecule type" value="Genomic_DNA"/>
</dbReference>
<feature type="region of interest" description="Disordered" evidence="1">
    <location>
        <begin position="60"/>
        <end position="79"/>
    </location>
</feature>
<keyword evidence="2" id="KW-0732">Signal</keyword>
<dbReference type="OrthoDB" id="6006824at2"/>
<dbReference type="Proteomes" id="UP000292627">
    <property type="component" value="Unassembled WGS sequence"/>
</dbReference>
<sequence>MRIVLTAAAVSLALSACASAPLAFAPLDGTISGTCHTDMVKGAVGLAAAQPTLERIRVDSDSTALSTSDQAAPATEGGSTVHVQVGEHNAITAIGCSGTSVAMQ</sequence>
<evidence type="ECO:0000313" key="3">
    <source>
        <dbReference type="EMBL" id="TAA25764.1"/>
    </source>
</evidence>
<feature type="signal peptide" evidence="2">
    <location>
        <begin position="1"/>
        <end position="25"/>
    </location>
</feature>
<protein>
    <recommendedName>
        <fullName evidence="5">Lipoprotein</fullName>
    </recommendedName>
</protein>
<feature type="compositionally biased region" description="Polar residues" evidence="1">
    <location>
        <begin position="61"/>
        <end position="70"/>
    </location>
</feature>
<dbReference type="AlphaFoldDB" id="A0A4Q8LBK8"/>
<reference evidence="3 4" key="1">
    <citation type="submission" date="2019-02" db="EMBL/GenBank/DDBJ databases">
        <title>WGS of Pseudoxanthomonas species novum from clinical isolates.</title>
        <authorList>
            <person name="Bernier A.-M."/>
            <person name="Bernard K."/>
            <person name="Vachon A."/>
        </authorList>
    </citation>
    <scope>NUCLEOTIDE SEQUENCE [LARGE SCALE GENOMIC DNA]</scope>
    <source>
        <strain evidence="3 4">NML171200</strain>
    </source>
</reference>
<gene>
    <name evidence="3" type="ORF">EA660_10025</name>
</gene>